<reference evidence="1" key="1">
    <citation type="submission" date="2024-03" db="EMBL/GenBank/DDBJ databases">
        <title>WGS assembly of Saponaria officinalis var. Norfolk2.</title>
        <authorList>
            <person name="Jenkins J."/>
            <person name="Shu S."/>
            <person name="Grimwood J."/>
            <person name="Barry K."/>
            <person name="Goodstein D."/>
            <person name="Schmutz J."/>
            <person name="Leebens-Mack J."/>
            <person name="Osbourn A."/>
        </authorList>
    </citation>
    <scope>NUCLEOTIDE SEQUENCE [LARGE SCALE GENOMIC DNA]</scope>
    <source>
        <strain evidence="1">JIC</strain>
    </source>
</reference>
<gene>
    <name evidence="1" type="ORF">RND81_06G123100</name>
</gene>
<sequence length="117" mass="13371">MLQKLVFLLLTEGLEILIGRRMLKGLNRMTDGVTIADKEDMSGKDTFVCILSRGLSLTVASSATDLHLLLLMLLKYKKEGNEHKRIILLTSSYQTLIRLLKVLVLLNNRLLLLIRHW</sequence>
<dbReference type="EMBL" id="JBDFQZ010000006">
    <property type="protein sequence ID" value="KAK9714829.1"/>
    <property type="molecule type" value="Genomic_DNA"/>
</dbReference>
<dbReference type="AlphaFoldDB" id="A0AAW1K994"/>
<name>A0AAW1K994_SAPOF</name>
<organism evidence="1 2">
    <name type="scientific">Saponaria officinalis</name>
    <name type="common">Common soapwort</name>
    <name type="synonym">Lychnis saponaria</name>
    <dbReference type="NCBI Taxonomy" id="3572"/>
    <lineage>
        <taxon>Eukaryota</taxon>
        <taxon>Viridiplantae</taxon>
        <taxon>Streptophyta</taxon>
        <taxon>Embryophyta</taxon>
        <taxon>Tracheophyta</taxon>
        <taxon>Spermatophyta</taxon>
        <taxon>Magnoliopsida</taxon>
        <taxon>eudicotyledons</taxon>
        <taxon>Gunneridae</taxon>
        <taxon>Pentapetalae</taxon>
        <taxon>Caryophyllales</taxon>
        <taxon>Caryophyllaceae</taxon>
        <taxon>Caryophylleae</taxon>
        <taxon>Saponaria</taxon>
    </lineage>
</organism>
<keyword evidence="2" id="KW-1185">Reference proteome</keyword>
<evidence type="ECO:0000313" key="2">
    <source>
        <dbReference type="Proteomes" id="UP001443914"/>
    </source>
</evidence>
<protein>
    <submittedName>
        <fullName evidence="1">Uncharacterized protein</fullName>
    </submittedName>
</protein>
<proteinExistence type="predicted"/>
<comment type="caution">
    <text evidence="1">The sequence shown here is derived from an EMBL/GenBank/DDBJ whole genome shotgun (WGS) entry which is preliminary data.</text>
</comment>
<evidence type="ECO:0000313" key="1">
    <source>
        <dbReference type="EMBL" id="KAK9714829.1"/>
    </source>
</evidence>
<accession>A0AAW1K994</accession>
<dbReference type="Proteomes" id="UP001443914">
    <property type="component" value="Unassembled WGS sequence"/>
</dbReference>